<dbReference type="Pfam" id="PF03466">
    <property type="entry name" value="LysR_substrate"/>
    <property type="match status" value="1"/>
</dbReference>
<sequence length="300" mass="33907">MHICTTGIDIMKGISWDDYKVAYQVAIDGTLSQAGKTLEMNHATVLRHVNRLENALEIKLFIRHQRGYQLTDAGSVLMDELPDLIAQFSRLENRLHNVEGQISGELRITTLSSFSAQLTPILKEFRDSYPLIRIKVLSTDDIVPLESGAAHVSLRAGPKPNGPDLIVRELTKLATSYYAAQSYIDSFGTPKSIEELNKHLWVLPTSDKYRIPFIRHIVDNIDKDKIIFQSNHFPDVNQAVIAGMGIGPLGDSQAIMNTSLIKVPINLPITQESMWFVYHRDLKHSARVKCFYEFFTKQLS</sequence>
<evidence type="ECO:0000313" key="7">
    <source>
        <dbReference type="Proteomes" id="UP000198862"/>
    </source>
</evidence>
<evidence type="ECO:0000256" key="3">
    <source>
        <dbReference type="ARBA" id="ARBA00023125"/>
    </source>
</evidence>
<proteinExistence type="inferred from homology"/>
<dbReference type="AlphaFoldDB" id="A0A1I1PSN4"/>
<dbReference type="STRING" id="1123010.SAMN02745724_03487"/>
<feature type="domain" description="HTH lysR-type" evidence="5">
    <location>
        <begin position="29"/>
        <end position="71"/>
    </location>
</feature>
<dbReference type="PANTHER" id="PTHR30537:SF3">
    <property type="entry name" value="TRANSCRIPTIONAL REGULATORY PROTEIN"/>
    <property type="match status" value="1"/>
</dbReference>
<protein>
    <submittedName>
        <fullName evidence="6">Transcriptional regulator, LysR family</fullName>
    </submittedName>
</protein>
<keyword evidence="2" id="KW-0805">Transcription regulation</keyword>
<dbReference type="GO" id="GO:0006351">
    <property type="term" value="P:DNA-templated transcription"/>
    <property type="evidence" value="ECO:0007669"/>
    <property type="project" value="TreeGrafter"/>
</dbReference>
<keyword evidence="3" id="KW-0238">DNA-binding</keyword>
<evidence type="ECO:0000256" key="2">
    <source>
        <dbReference type="ARBA" id="ARBA00023015"/>
    </source>
</evidence>
<dbReference type="Gene3D" id="1.10.10.10">
    <property type="entry name" value="Winged helix-like DNA-binding domain superfamily/Winged helix DNA-binding domain"/>
    <property type="match status" value="1"/>
</dbReference>
<dbReference type="InterPro" id="IPR000847">
    <property type="entry name" value="LysR_HTH_N"/>
</dbReference>
<dbReference type="InterPro" id="IPR036388">
    <property type="entry name" value="WH-like_DNA-bd_sf"/>
</dbReference>
<dbReference type="GO" id="GO:0003700">
    <property type="term" value="F:DNA-binding transcription factor activity"/>
    <property type="evidence" value="ECO:0007669"/>
    <property type="project" value="InterPro"/>
</dbReference>
<name>A0A1I1PSN4_9GAMM</name>
<dbReference type="GO" id="GO:0043565">
    <property type="term" value="F:sequence-specific DNA binding"/>
    <property type="evidence" value="ECO:0007669"/>
    <property type="project" value="TreeGrafter"/>
</dbReference>
<dbReference type="SUPFAM" id="SSF53850">
    <property type="entry name" value="Periplasmic binding protein-like II"/>
    <property type="match status" value="1"/>
</dbReference>
<dbReference type="PROSITE" id="PS50931">
    <property type="entry name" value="HTH_LYSR"/>
    <property type="match status" value="1"/>
</dbReference>
<gene>
    <name evidence="6" type="ORF">SAMN02745724_03487</name>
</gene>
<organism evidence="6 7">
    <name type="scientific">Pseudoalteromonas denitrificans DSM 6059</name>
    <dbReference type="NCBI Taxonomy" id="1123010"/>
    <lineage>
        <taxon>Bacteria</taxon>
        <taxon>Pseudomonadati</taxon>
        <taxon>Pseudomonadota</taxon>
        <taxon>Gammaproteobacteria</taxon>
        <taxon>Alteromonadales</taxon>
        <taxon>Pseudoalteromonadaceae</taxon>
        <taxon>Pseudoalteromonas</taxon>
    </lineage>
</organism>
<dbReference type="InterPro" id="IPR036390">
    <property type="entry name" value="WH_DNA-bd_sf"/>
</dbReference>
<keyword evidence="7" id="KW-1185">Reference proteome</keyword>
<dbReference type="InterPro" id="IPR058163">
    <property type="entry name" value="LysR-type_TF_proteobact-type"/>
</dbReference>
<dbReference type="Pfam" id="PF00126">
    <property type="entry name" value="HTH_1"/>
    <property type="match status" value="1"/>
</dbReference>
<evidence type="ECO:0000256" key="4">
    <source>
        <dbReference type="ARBA" id="ARBA00023163"/>
    </source>
</evidence>
<keyword evidence="4" id="KW-0804">Transcription</keyword>
<comment type="similarity">
    <text evidence="1">Belongs to the LysR transcriptional regulatory family.</text>
</comment>
<reference evidence="6 7" key="1">
    <citation type="submission" date="2016-10" db="EMBL/GenBank/DDBJ databases">
        <authorList>
            <person name="de Groot N.N."/>
        </authorList>
    </citation>
    <scope>NUCLEOTIDE SEQUENCE [LARGE SCALE GENOMIC DNA]</scope>
    <source>
        <strain evidence="6 7">DSM 6059</strain>
    </source>
</reference>
<evidence type="ECO:0000259" key="5">
    <source>
        <dbReference type="PROSITE" id="PS50931"/>
    </source>
</evidence>
<evidence type="ECO:0000313" key="6">
    <source>
        <dbReference type="EMBL" id="SFD09993.1"/>
    </source>
</evidence>
<dbReference type="SUPFAM" id="SSF46785">
    <property type="entry name" value="Winged helix' DNA-binding domain"/>
    <property type="match status" value="1"/>
</dbReference>
<dbReference type="Proteomes" id="UP000198862">
    <property type="component" value="Unassembled WGS sequence"/>
</dbReference>
<accession>A0A1I1PSN4</accession>
<dbReference type="Gene3D" id="3.40.190.290">
    <property type="match status" value="1"/>
</dbReference>
<dbReference type="EMBL" id="FOLO01000032">
    <property type="protein sequence ID" value="SFD09993.1"/>
    <property type="molecule type" value="Genomic_DNA"/>
</dbReference>
<dbReference type="InterPro" id="IPR005119">
    <property type="entry name" value="LysR_subst-bd"/>
</dbReference>
<evidence type="ECO:0000256" key="1">
    <source>
        <dbReference type="ARBA" id="ARBA00009437"/>
    </source>
</evidence>
<dbReference type="PANTHER" id="PTHR30537">
    <property type="entry name" value="HTH-TYPE TRANSCRIPTIONAL REGULATOR"/>
    <property type="match status" value="1"/>
</dbReference>